<gene>
    <name evidence="1" type="ORF">A2U01_0026267</name>
</gene>
<name>A0A392NZL1_9FABA</name>
<evidence type="ECO:0000313" key="1">
    <source>
        <dbReference type="EMBL" id="MCI05217.1"/>
    </source>
</evidence>
<dbReference type="EMBL" id="LXQA010057894">
    <property type="protein sequence ID" value="MCI05217.1"/>
    <property type="molecule type" value="Genomic_DNA"/>
</dbReference>
<keyword evidence="2" id="KW-1185">Reference proteome</keyword>
<feature type="non-terminal residue" evidence="1">
    <location>
        <position position="1"/>
    </location>
</feature>
<reference evidence="1 2" key="1">
    <citation type="journal article" date="2018" name="Front. Plant Sci.">
        <title>Red Clover (Trifolium pratense) and Zigzag Clover (T. medium) - A Picture of Genomic Similarities and Differences.</title>
        <authorList>
            <person name="Dluhosova J."/>
            <person name="Istvanek J."/>
            <person name="Nedelnik J."/>
            <person name="Repkova J."/>
        </authorList>
    </citation>
    <scope>NUCLEOTIDE SEQUENCE [LARGE SCALE GENOMIC DNA]</scope>
    <source>
        <strain evidence="2">cv. 10/8</strain>
        <tissue evidence="1">Leaf</tissue>
    </source>
</reference>
<accession>A0A392NZL1</accession>
<comment type="caution">
    <text evidence="1">The sequence shown here is derived from an EMBL/GenBank/DDBJ whole genome shotgun (WGS) entry which is preliminary data.</text>
</comment>
<dbReference type="AlphaFoldDB" id="A0A392NZL1"/>
<dbReference type="Proteomes" id="UP000265520">
    <property type="component" value="Unassembled WGS sequence"/>
</dbReference>
<organism evidence="1 2">
    <name type="scientific">Trifolium medium</name>
    <dbReference type="NCBI Taxonomy" id="97028"/>
    <lineage>
        <taxon>Eukaryota</taxon>
        <taxon>Viridiplantae</taxon>
        <taxon>Streptophyta</taxon>
        <taxon>Embryophyta</taxon>
        <taxon>Tracheophyta</taxon>
        <taxon>Spermatophyta</taxon>
        <taxon>Magnoliopsida</taxon>
        <taxon>eudicotyledons</taxon>
        <taxon>Gunneridae</taxon>
        <taxon>Pentapetalae</taxon>
        <taxon>rosids</taxon>
        <taxon>fabids</taxon>
        <taxon>Fabales</taxon>
        <taxon>Fabaceae</taxon>
        <taxon>Papilionoideae</taxon>
        <taxon>50 kb inversion clade</taxon>
        <taxon>NPAAA clade</taxon>
        <taxon>Hologalegina</taxon>
        <taxon>IRL clade</taxon>
        <taxon>Trifolieae</taxon>
        <taxon>Trifolium</taxon>
    </lineage>
</organism>
<protein>
    <submittedName>
        <fullName evidence="1">Uncharacterized protein</fullName>
    </submittedName>
</protein>
<proteinExistence type="predicted"/>
<evidence type="ECO:0000313" key="2">
    <source>
        <dbReference type="Proteomes" id="UP000265520"/>
    </source>
</evidence>
<sequence>IGKRWKDNGEPGDDFVVF</sequence>